<dbReference type="PATRIC" id="fig|762967.3.peg.1868"/>
<protein>
    <submittedName>
        <fullName evidence="1">Uncharacterized protein</fullName>
    </submittedName>
</protein>
<dbReference type="HOGENOM" id="CLU_672178_0_0_4"/>
<accession>H3KHX1</accession>
<proteinExistence type="predicted"/>
<gene>
    <name evidence="1" type="ORF">HMPREF9440_02368</name>
</gene>
<name>H3KHX1_9BURK</name>
<keyword evidence="2" id="KW-1185">Reference proteome</keyword>
<comment type="caution">
    <text evidence="1">The sequence shown here is derived from an EMBL/GenBank/DDBJ whole genome shotgun (WGS) entry which is preliminary data.</text>
</comment>
<dbReference type="EMBL" id="AFBQ01000360">
    <property type="protein sequence ID" value="EHY30290.1"/>
    <property type="molecule type" value="Genomic_DNA"/>
</dbReference>
<evidence type="ECO:0000313" key="2">
    <source>
        <dbReference type="Proteomes" id="UP000004956"/>
    </source>
</evidence>
<dbReference type="Proteomes" id="UP000004956">
    <property type="component" value="Unassembled WGS sequence"/>
</dbReference>
<dbReference type="OrthoDB" id="5429738at2"/>
<organism evidence="1 2">
    <name type="scientific">Sutterella parvirubra YIT 11816</name>
    <dbReference type="NCBI Taxonomy" id="762967"/>
    <lineage>
        <taxon>Bacteria</taxon>
        <taxon>Pseudomonadati</taxon>
        <taxon>Pseudomonadota</taxon>
        <taxon>Betaproteobacteria</taxon>
        <taxon>Burkholderiales</taxon>
        <taxon>Sutterellaceae</taxon>
        <taxon>Sutterella</taxon>
    </lineage>
</organism>
<reference evidence="1 2" key="1">
    <citation type="submission" date="2011-11" db="EMBL/GenBank/DDBJ databases">
        <authorList>
            <person name="Weinstock G."/>
            <person name="Sodergren E."/>
            <person name="Clifton S."/>
            <person name="Fulton L."/>
            <person name="Fulton B."/>
            <person name="Courtney L."/>
            <person name="Fronick C."/>
            <person name="Harrison M."/>
            <person name="Strong C."/>
            <person name="Farmer C."/>
            <person name="Delahaunty K."/>
            <person name="Markovic C."/>
            <person name="Hall O."/>
            <person name="Minx P."/>
            <person name="Tomlinson C."/>
            <person name="Mitreva M."/>
            <person name="Hou S."/>
            <person name="Chen J."/>
            <person name="Wollam A."/>
            <person name="Pepin K.H."/>
            <person name="Johnson M."/>
            <person name="Bhonagiri V."/>
            <person name="Zhang X."/>
            <person name="Suruliraj S."/>
            <person name="Warren W."/>
            <person name="Chinwalla A."/>
            <person name="Mardis E.R."/>
            <person name="Wilson R.K."/>
        </authorList>
    </citation>
    <scope>NUCLEOTIDE SEQUENCE [LARGE SCALE GENOMIC DNA]</scope>
    <source>
        <strain evidence="1 2">YIT 11816</strain>
    </source>
</reference>
<dbReference type="RefSeq" id="WP_008543754.1">
    <property type="nucleotide sequence ID" value="NZ_JH605014.1"/>
</dbReference>
<evidence type="ECO:0000313" key="1">
    <source>
        <dbReference type="EMBL" id="EHY30290.1"/>
    </source>
</evidence>
<dbReference type="STRING" id="762967.HMPREF9440_02368"/>
<sequence>MQPSAKRSNGIQMPTKARLGIVGHAGCGHANSHLGFIQDDSGGLAAVLTLWQRLTGVDLTITSVRAEVGMEGSFTVETASGGVATATARRGVTPYEARLAQAVVGEQAICTQALAVRAFGRILGQGAMEAPVALQTAIANAAIRSLKAANPDEVEIFDEGVEGNCGLGACASFRIHGLDVSMMALVNATVGGLGPNEDVEGNVDLYGKTGAMARFGLRDVPTFLIEGKVCAGPISPIIDVPTFLIRAYPTDDNPVVAEAYMRAAKRLGYPAVYREELLQRNPDAMRRLTETMGEKLVALGEELKAARTSAEKVRIAAEVHRFASEDLGGITFMSDDIHRVMGGVGQIPGTTACMSLFIPKAEQLRTVLPVLSTADAGCFADMLYEAVDVMAGEGLLPKAEEVLRQNYRNPWAAED</sequence>
<dbReference type="AlphaFoldDB" id="H3KHX1"/>